<accession>V2TJM8</accession>
<dbReference type="GO" id="GO:0022857">
    <property type="term" value="F:transmembrane transporter activity"/>
    <property type="evidence" value="ECO:0007669"/>
    <property type="project" value="InterPro"/>
</dbReference>
<feature type="transmembrane region" description="Helical" evidence="7">
    <location>
        <begin position="277"/>
        <end position="298"/>
    </location>
</feature>
<feature type="transmembrane region" description="Helical" evidence="7">
    <location>
        <begin position="12"/>
        <end position="34"/>
    </location>
</feature>
<dbReference type="STRING" id="1392540.P256_02188"/>
<protein>
    <recommendedName>
        <fullName evidence="8">Major facilitator superfamily (MFS) profile domain-containing protein</fullName>
    </recommendedName>
</protein>
<dbReference type="Proteomes" id="UP000023785">
    <property type="component" value="Unassembled WGS sequence"/>
</dbReference>
<keyword evidence="2" id="KW-1003">Cell membrane</keyword>
<evidence type="ECO:0000259" key="8">
    <source>
        <dbReference type="PROSITE" id="PS50850"/>
    </source>
</evidence>
<dbReference type="PIRSF" id="PIRSF002808">
    <property type="entry name" value="Hexose_phosphate_transp"/>
    <property type="match status" value="1"/>
</dbReference>
<evidence type="ECO:0000313" key="10">
    <source>
        <dbReference type="Proteomes" id="UP000023785"/>
    </source>
</evidence>
<dbReference type="PANTHER" id="PTHR11662">
    <property type="entry name" value="SOLUTE CARRIER FAMILY 17"/>
    <property type="match status" value="1"/>
</dbReference>
<feature type="domain" description="Major facilitator superfamily (MFS) profile" evidence="8">
    <location>
        <begin position="12"/>
        <end position="422"/>
    </location>
</feature>
<evidence type="ECO:0000256" key="2">
    <source>
        <dbReference type="ARBA" id="ARBA00022475"/>
    </source>
</evidence>
<evidence type="ECO:0000256" key="1">
    <source>
        <dbReference type="ARBA" id="ARBA00004651"/>
    </source>
</evidence>
<proteinExistence type="inferred from homology"/>
<dbReference type="GO" id="GO:0005886">
    <property type="term" value="C:plasma membrane"/>
    <property type="evidence" value="ECO:0007669"/>
    <property type="project" value="UniProtKB-SubCell"/>
</dbReference>
<keyword evidence="10" id="KW-1185">Reference proteome</keyword>
<gene>
    <name evidence="9" type="ORF">P256_02188</name>
</gene>
<dbReference type="PROSITE" id="PS50850">
    <property type="entry name" value="MFS"/>
    <property type="match status" value="1"/>
</dbReference>
<keyword evidence="4 7" id="KW-1133">Transmembrane helix</keyword>
<feature type="transmembrane region" description="Helical" evidence="7">
    <location>
        <begin position="236"/>
        <end position="257"/>
    </location>
</feature>
<dbReference type="InterPro" id="IPR000849">
    <property type="entry name" value="Sugar_P_transporter"/>
</dbReference>
<feature type="transmembrane region" description="Helical" evidence="7">
    <location>
        <begin position="310"/>
        <end position="328"/>
    </location>
</feature>
<feature type="transmembrane region" description="Helical" evidence="7">
    <location>
        <begin position="102"/>
        <end position="123"/>
    </location>
</feature>
<dbReference type="SUPFAM" id="SSF103473">
    <property type="entry name" value="MFS general substrate transporter"/>
    <property type="match status" value="1"/>
</dbReference>
<dbReference type="AlphaFoldDB" id="V2TJM8"/>
<dbReference type="RefSeq" id="WP_023273798.1">
    <property type="nucleotide sequence ID" value="NZ_KI530735.1"/>
</dbReference>
<evidence type="ECO:0000256" key="6">
    <source>
        <dbReference type="ARBA" id="ARBA00038514"/>
    </source>
</evidence>
<dbReference type="HOGENOM" id="CLU_001265_5_1_6"/>
<reference evidence="9 10" key="1">
    <citation type="submission" date="2013-10" db="EMBL/GenBank/DDBJ databases">
        <title>The Genome Sequence of Acinetobacter nectaris CIP 110549.</title>
        <authorList>
            <consortium name="The Broad Institute Genomics Platform"/>
            <consortium name="The Broad Institute Genome Sequencing Center for Infectious Disease"/>
            <person name="Cerqueira G."/>
            <person name="Feldgarden M."/>
            <person name="Courvalin P."/>
            <person name="Grillot-Courvalin C."/>
            <person name="Clermont D."/>
            <person name="Rocha E."/>
            <person name="Yoon E.-J."/>
            <person name="Nemec A."/>
            <person name="Young S.K."/>
            <person name="Zeng Q."/>
            <person name="Gargeya S."/>
            <person name="Fitzgerald M."/>
            <person name="Abouelleil A."/>
            <person name="Alvarado L."/>
            <person name="Berlin A.M."/>
            <person name="Chapman S.B."/>
            <person name="Gainer-Dewar J."/>
            <person name="Goldberg J."/>
            <person name="Gnerre S."/>
            <person name="Griggs A."/>
            <person name="Gujja S."/>
            <person name="Hansen M."/>
            <person name="Howarth C."/>
            <person name="Imamovic A."/>
            <person name="Ireland A."/>
            <person name="Larimer J."/>
            <person name="McCowan C."/>
            <person name="Murphy C."/>
            <person name="Pearson M."/>
            <person name="Poon T.W."/>
            <person name="Priest M."/>
            <person name="Roberts A."/>
            <person name="Saif S."/>
            <person name="Shea T."/>
            <person name="Sykes S."/>
            <person name="Wortman J."/>
            <person name="Nusbaum C."/>
            <person name="Birren B."/>
        </authorList>
    </citation>
    <scope>NUCLEOTIDE SEQUENCE [LARGE SCALE GENOMIC DNA]</scope>
    <source>
        <strain evidence="9 10">CIP 110549</strain>
    </source>
</reference>
<name>V2TJM8_9GAMM</name>
<dbReference type="PANTHER" id="PTHR11662:SF399">
    <property type="entry name" value="FI19708P1-RELATED"/>
    <property type="match status" value="1"/>
</dbReference>
<feature type="transmembrane region" description="Helical" evidence="7">
    <location>
        <begin position="334"/>
        <end position="353"/>
    </location>
</feature>
<evidence type="ECO:0000256" key="7">
    <source>
        <dbReference type="SAM" id="Phobius"/>
    </source>
</evidence>
<keyword evidence="5 7" id="KW-0472">Membrane</keyword>
<feature type="transmembrane region" description="Helical" evidence="7">
    <location>
        <begin position="78"/>
        <end position="96"/>
    </location>
</feature>
<comment type="similarity">
    <text evidence="6">Belongs to the major facilitator superfamily. Phthalate permease family.</text>
</comment>
<keyword evidence="3 7" id="KW-0812">Transmembrane</keyword>
<feature type="transmembrane region" description="Helical" evidence="7">
    <location>
        <begin position="365"/>
        <end position="386"/>
    </location>
</feature>
<comment type="caution">
    <text evidence="9">The sequence shown here is derived from an EMBL/GenBank/DDBJ whole genome shotgun (WGS) entry which is preliminary data.</text>
</comment>
<dbReference type="PATRIC" id="fig|1392540.3.peg.2107"/>
<evidence type="ECO:0000256" key="3">
    <source>
        <dbReference type="ARBA" id="ARBA00022692"/>
    </source>
</evidence>
<feature type="transmembrane region" description="Helical" evidence="7">
    <location>
        <begin position="174"/>
        <end position="196"/>
    </location>
</feature>
<evidence type="ECO:0000256" key="4">
    <source>
        <dbReference type="ARBA" id="ARBA00022989"/>
    </source>
</evidence>
<dbReference type="InterPro" id="IPR036259">
    <property type="entry name" value="MFS_trans_sf"/>
</dbReference>
<dbReference type="EMBL" id="AYER01000009">
    <property type="protein sequence ID" value="ESK37752.1"/>
    <property type="molecule type" value="Genomic_DNA"/>
</dbReference>
<organism evidence="9 10">
    <name type="scientific">Acinetobacter nectaris CIP 110549</name>
    <dbReference type="NCBI Taxonomy" id="1392540"/>
    <lineage>
        <taxon>Bacteria</taxon>
        <taxon>Pseudomonadati</taxon>
        <taxon>Pseudomonadota</taxon>
        <taxon>Gammaproteobacteria</taxon>
        <taxon>Moraxellales</taxon>
        <taxon>Moraxellaceae</taxon>
        <taxon>Acinetobacter</taxon>
    </lineage>
</organism>
<dbReference type="InterPro" id="IPR011701">
    <property type="entry name" value="MFS"/>
</dbReference>
<evidence type="ECO:0000256" key="5">
    <source>
        <dbReference type="ARBA" id="ARBA00023136"/>
    </source>
</evidence>
<feature type="transmembrane region" description="Helical" evidence="7">
    <location>
        <begin position="46"/>
        <end position="66"/>
    </location>
</feature>
<dbReference type="eggNOG" id="COG2271">
    <property type="taxonomic scope" value="Bacteria"/>
</dbReference>
<evidence type="ECO:0000313" key="9">
    <source>
        <dbReference type="EMBL" id="ESK37752.1"/>
    </source>
</evidence>
<feature type="transmembrane region" description="Helical" evidence="7">
    <location>
        <begin position="144"/>
        <end position="168"/>
    </location>
</feature>
<dbReference type="Gene3D" id="1.20.1250.20">
    <property type="entry name" value="MFS general substrate transporter like domains"/>
    <property type="match status" value="2"/>
</dbReference>
<dbReference type="InterPro" id="IPR020846">
    <property type="entry name" value="MFS_dom"/>
</dbReference>
<dbReference type="Pfam" id="PF07690">
    <property type="entry name" value="MFS_1"/>
    <property type="match status" value="1"/>
</dbReference>
<feature type="transmembrane region" description="Helical" evidence="7">
    <location>
        <begin position="398"/>
        <end position="417"/>
    </location>
</feature>
<sequence>MKKNNMKYRYSIFMLLFALILINYIDRGALPFAINDIAKEYTLSKVQIGAVLGYFGFGYLIGALLGGGLADRFGTKKVWLCFGLAWSVIEIFTAWAGNIGVFFFGSSLMGFAMFRILFGIAEGPAYPLLNKSIANWAPKNERSFSLSLGLLSTQVAGLLTAPIAVFLLMTTHSWRTMFVLLGMVSFMFMVIFYFVFEDSPEKHLKVTENELAEIQKDREEQTEKLPWWTFFQNRTLVLNACGYFAFLYVTFTIMSWGPKYLQDTFHYNLNALWYMAMIPWIGSTVTVVLGGYISDYLYKKYNLKVARNTFAVVMLALTAFCFAMVPLMHTASTIIIFIALGNACNAMINNVYYSVVMDVSPHQNIGVFSGVTLAIANGSAILSPLLSGWLAQYYSYHAIFYATACVAAVSMCCMVMLQPHKKIQVDLPQKHTIPATH</sequence>
<dbReference type="OrthoDB" id="9773404at2"/>
<comment type="subcellular location">
    <subcellularLocation>
        <location evidence="1">Cell membrane</location>
        <topology evidence="1">Multi-pass membrane protein</topology>
    </subcellularLocation>
</comment>
<dbReference type="InterPro" id="IPR050382">
    <property type="entry name" value="MFS_Na/Anion_cotransporter"/>
</dbReference>